<name>A0A9W9ARG9_9AGAR</name>
<evidence type="ECO:0000313" key="3">
    <source>
        <dbReference type="Proteomes" id="UP001150238"/>
    </source>
</evidence>
<gene>
    <name evidence="2" type="ORF">C8J55DRAFT_507741</name>
</gene>
<protein>
    <submittedName>
        <fullName evidence="2">Uncharacterized protein</fullName>
    </submittedName>
</protein>
<dbReference type="AlphaFoldDB" id="A0A9W9ARG9"/>
<accession>A0A9W9ARG9</accession>
<keyword evidence="1" id="KW-0472">Membrane</keyword>
<feature type="transmembrane region" description="Helical" evidence="1">
    <location>
        <begin position="75"/>
        <end position="101"/>
    </location>
</feature>
<feature type="transmembrane region" description="Helical" evidence="1">
    <location>
        <begin position="113"/>
        <end position="136"/>
    </location>
</feature>
<keyword evidence="1" id="KW-0812">Transmembrane</keyword>
<keyword evidence="1" id="KW-1133">Transmembrane helix</keyword>
<feature type="transmembrane region" description="Helical" evidence="1">
    <location>
        <begin position="37"/>
        <end position="54"/>
    </location>
</feature>
<reference evidence="2" key="1">
    <citation type="submission" date="2022-08" db="EMBL/GenBank/DDBJ databases">
        <authorList>
            <consortium name="DOE Joint Genome Institute"/>
            <person name="Min B."/>
            <person name="Riley R."/>
            <person name="Sierra-Patev S."/>
            <person name="Naranjo-Ortiz M."/>
            <person name="Looney B."/>
            <person name="Konkel Z."/>
            <person name="Slot J.C."/>
            <person name="Sakamoto Y."/>
            <person name="Steenwyk J.L."/>
            <person name="Rokas A."/>
            <person name="Carro J."/>
            <person name="Camarero S."/>
            <person name="Ferreira P."/>
            <person name="Molpeceres G."/>
            <person name="Ruiz-Duenas F.J."/>
            <person name="Serrano A."/>
            <person name="Henrissat B."/>
            <person name="Drula E."/>
            <person name="Hughes K.W."/>
            <person name="Mata J.L."/>
            <person name="Ishikawa N.K."/>
            <person name="Vargas-Isla R."/>
            <person name="Ushijima S."/>
            <person name="Smith C.A."/>
            <person name="Ahrendt S."/>
            <person name="Andreopoulos W."/>
            <person name="He G."/>
            <person name="Labutti K."/>
            <person name="Lipzen A."/>
            <person name="Ng V."/>
            <person name="Sandor L."/>
            <person name="Barry K."/>
            <person name="Martinez A.T."/>
            <person name="Xiao Y."/>
            <person name="Gibbons J.G."/>
            <person name="Terashima K."/>
            <person name="Hibbett D.S."/>
            <person name="Grigoriev I.V."/>
        </authorList>
    </citation>
    <scope>NUCLEOTIDE SEQUENCE</scope>
    <source>
        <strain evidence="2">Sp2 HRB7682 ss15</strain>
    </source>
</reference>
<dbReference type="Proteomes" id="UP001150238">
    <property type="component" value="Unassembled WGS sequence"/>
</dbReference>
<sequence>MQALPQPVAVLIFSSIGISIATSILAIAGLVLSASPLLWTIPVTFVATFSHHITMLRIARVEPHGSERLFSRLRIIWGFITAAAWTLCICVAVIATVLKAMDVFPKYQMHVGLWLMVTCAALALVESGLTWTIAIFNRKERKRITYAAKWRPLTMNHSWRFASFRSLLERR</sequence>
<reference evidence="2" key="2">
    <citation type="journal article" date="2023" name="Proc. Natl. Acad. Sci. U.S.A.">
        <title>A global phylogenomic analysis of the shiitake genus Lentinula.</title>
        <authorList>
            <person name="Sierra-Patev S."/>
            <person name="Min B."/>
            <person name="Naranjo-Ortiz M."/>
            <person name="Looney B."/>
            <person name="Konkel Z."/>
            <person name="Slot J.C."/>
            <person name="Sakamoto Y."/>
            <person name="Steenwyk J.L."/>
            <person name="Rokas A."/>
            <person name="Carro J."/>
            <person name="Camarero S."/>
            <person name="Ferreira P."/>
            <person name="Molpeceres G."/>
            <person name="Ruiz-Duenas F.J."/>
            <person name="Serrano A."/>
            <person name="Henrissat B."/>
            <person name="Drula E."/>
            <person name="Hughes K.W."/>
            <person name="Mata J.L."/>
            <person name="Ishikawa N.K."/>
            <person name="Vargas-Isla R."/>
            <person name="Ushijima S."/>
            <person name="Smith C.A."/>
            <person name="Donoghue J."/>
            <person name="Ahrendt S."/>
            <person name="Andreopoulos W."/>
            <person name="He G."/>
            <person name="LaButti K."/>
            <person name="Lipzen A."/>
            <person name="Ng V."/>
            <person name="Riley R."/>
            <person name="Sandor L."/>
            <person name="Barry K."/>
            <person name="Martinez A.T."/>
            <person name="Xiao Y."/>
            <person name="Gibbons J.G."/>
            <person name="Terashima K."/>
            <person name="Grigoriev I.V."/>
            <person name="Hibbett D."/>
        </authorList>
    </citation>
    <scope>NUCLEOTIDE SEQUENCE</scope>
    <source>
        <strain evidence="2">Sp2 HRB7682 ss15</strain>
    </source>
</reference>
<proteinExistence type="predicted"/>
<dbReference type="EMBL" id="JANVFS010000009">
    <property type="protein sequence ID" value="KAJ4487371.1"/>
    <property type="molecule type" value="Genomic_DNA"/>
</dbReference>
<feature type="transmembrane region" description="Helical" evidence="1">
    <location>
        <begin position="7"/>
        <end position="31"/>
    </location>
</feature>
<evidence type="ECO:0000313" key="2">
    <source>
        <dbReference type="EMBL" id="KAJ4487371.1"/>
    </source>
</evidence>
<organism evidence="2 3">
    <name type="scientific">Lentinula lateritia</name>
    <dbReference type="NCBI Taxonomy" id="40482"/>
    <lineage>
        <taxon>Eukaryota</taxon>
        <taxon>Fungi</taxon>
        <taxon>Dikarya</taxon>
        <taxon>Basidiomycota</taxon>
        <taxon>Agaricomycotina</taxon>
        <taxon>Agaricomycetes</taxon>
        <taxon>Agaricomycetidae</taxon>
        <taxon>Agaricales</taxon>
        <taxon>Marasmiineae</taxon>
        <taxon>Omphalotaceae</taxon>
        <taxon>Lentinula</taxon>
    </lineage>
</organism>
<evidence type="ECO:0000256" key="1">
    <source>
        <dbReference type="SAM" id="Phobius"/>
    </source>
</evidence>
<comment type="caution">
    <text evidence="2">The sequence shown here is derived from an EMBL/GenBank/DDBJ whole genome shotgun (WGS) entry which is preliminary data.</text>
</comment>